<gene>
    <name evidence="1" type="ORF">BJY01DRAFT_240940</name>
</gene>
<protein>
    <submittedName>
        <fullName evidence="1">Uncharacterized protein</fullName>
    </submittedName>
</protein>
<organism evidence="1 2">
    <name type="scientific">Aspergillus pseudoustus</name>
    <dbReference type="NCBI Taxonomy" id="1810923"/>
    <lineage>
        <taxon>Eukaryota</taxon>
        <taxon>Fungi</taxon>
        <taxon>Dikarya</taxon>
        <taxon>Ascomycota</taxon>
        <taxon>Pezizomycotina</taxon>
        <taxon>Eurotiomycetes</taxon>
        <taxon>Eurotiomycetidae</taxon>
        <taxon>Eurotiales</taxon>
        <taxon>Aspergillaceae</taxon>
        <taxon>Aspergillus</taxon>
        <taxon>Aspergillus subgen. Nidulantes</taxon>
    </lineage>
</organism>
<dbReference type="EMBL" id="JBFXLU010000368">
    <property type="protein sequence ID" value="KAL2828336.1"/>
    <property type="molecule type" value="Genomic_DNA"/>
</dbReference>
<evidence type="ECO:0000313" key="2">
    <source>
        <dbReference type="Proteomes" id="UP001610446"/>
    </source>
</evidence>
<name>A0ABR4IKQ5_9EURO</name>
<reference evidence="1 2" key="1">
    <citation type="submission" date="2024-07" db="EMBL/GenBank/DDBJ databases">
        <title>Section-level genome sequencing and comparative genomics of Aspergillus sections Usti and Cavernicolus.</title>
        <authorList>
            <consortium name="Lawrence Berkeley National Laboratory"/>
            <person name="Nybo J.L."/>
            <person name="Vesth T.C."/>
            <person name="Theobald S."/>
            <person name="Frisvad J.C."/>
            <person name="Larsen T.O."/>
            <person name="Kjaerboelling I."/>
            <person name="Rothschild-Mancinelli K."/>
            <person name="Lyhne E.K."/>
            <person name="Kogle M.E."/>
            <person name="Barry K."/>
            <person name="Clum A."/>
            <person name="Na H."/>
            <person name="Ledsgaard L."/>
            <person name="Lin J."/>
            <person name="Lipzen A."/>
            <person name="Kuo A."/>
            <person name="Riley R."/>
            <person name="Mondo S."/>
            <person name="Labutti K."/>
            <person name="Haridas S."/>
            <person name="Pangalinan J."/>
            <person name="Salamov A.A."/>
            <person name="Simmons B.A."/>
            <person name="Magnuson J.K."/>
            <person name="Chen J."/>
            <person name="Drula E."/>
            <person name="Henrissat B."/>
            <person name="Wiebenga A."/>
            <person name="Lubbers R.J."/>
            <person name="Gomes A.C."/>
            <person name="Makela M.R."/>
            <person name="Stajich J."/>
            <person name="Grigoriev I.V."/>
            <person name="Mortensen U.H."/>
            <person name="De Vries R.P."/>
            <person name="Baker S.E."/>
            <person name="Andersen M.R."/>
        </authorList>
    </citation>
    <scope>NUCLEOTIDE SEQUENCE [LARGE SCALE GENOMIC DNA]</scope>
    <source>
        <strain evidence="1 2">CBS 123904</strain>
    </source>
</reference>
<evidence type="ECO:0000313" key="1">
    <source>
        <dbReference type="EMBL" id="KAL2828336.1"/>
    </source>
</evidence>
<dbReference type="Proteomes" id="UP001610446">
    <property type="component" value="Unassembled WGS sequence"/>
</dbReference>
<accession>A0ABR4IKQ5</accession>
<sequence length="210" mass="24879">MDNLSILWKQIFKDTSWLDFASTFDWCSPVLIGHNLSAYRPRESTTCLYLALITYDYSGDLRFKGKRFFSTLQDKWEYNQNKYKVHFSSGITLNIYNIINGYKTIKLPLERVFTNTREGVYSEYYYYKYPAIRELRLSNITKWDPDYRTHPRAPPGWWNSPASKGRDIKKGCRITLLDWNTKMAYVVIPSHPKSKPWAKIALSKRDCLVR</sequence>
<keyword evidence="2" id="KW-1185">Reference proteome</keyword>
<comment type="caution">
    <text evidence="1">The sequence shown here is derived from an EMBL/GenBank/DDBJ whole genome shotgun (WGS) entry which is preliminary data.</text>
</comment>
<proteinExistence type="predicted"/>